<organism evidence="17 18">
    <name type="scientific">Spizellomyces punctatus (strain DAOM BR117)</name>
    <dbReference type="NCBI Taxonomy" id="645134"/>
    <lineage>
        <taxon>Eukaryota</taxon>
        <taxon>Fungi</taxon>
        <taxon>Fungi incertae sedis</taxon>
        <taxon>Chytridiomycota</taxon>
        <taxon>Chytridiomycota incertae sedis</taxon>
        <taxon>Chytridiomycetes</taxon>
        <taxon>Spizellomycetales</taxon>
        <taxon>Spizellomycetaceae</taxon>
        <taxon>Spizellomyces</taxon>
    </lineage>
</organism>
<dbReference type="InParanoid" id="A0A0L0HU71"/>
<dbReference type="EC" id="3.1.1.116" evidence="14"/>
<keyword evidence="8" id="KW-0106">Calcium</keyword>
<evidence type="ECO:0000256" key="11">
    <source>
        <dbReference type="ARBA" id="ARBA00023098"/>
    </source>
</evidence>
<evidence type="ECO:0000256" key="5">
    <source>
        <dbReference type="ARBA" id="ARBA00022692"/>
    </source>
</evidence>
<evidence type="ECO:0000256" key="14">
    <source>
        <dbReference type="ARBA" id="ARBA00026104"/>
    </source>
</evidence>
<dbReference type="EMBL" id="KQ257450">
    <property type="protein sequence ID" value="KND04424.1"/>
    <property type="molecule type" value="Genomic_DNA"/>
</dbReference>
<dbReference type="GO" id="GO:0016298">
    <property type="term" value="F:lipase activity"/>
    <property type="evidence" value="ECO:0007669"/>
    <property type="project" value="TreeGrafter"/>
</dbReference>
<keyword evidence="10" id="KW-1133">Transmembrane helix</keyword>
<proteinExistence type="predicted"/>
<feature type="region of interest" description="Disordered" evidence="15">
    <location>
        <begin position="604"/>
        <end position="633"/>
    </location>
</feature>
<dbReference type="GO" id="GO:0019369">
    <property type="term" value="P:arachidonate metabolic process"/>
    <property type="evidence" value="ECO:0007669"/>
    <property type="project" value="TreeGrafter"/>
</dbReference>
<name>A0A0L0HU71_SPIPD</name>
<keyword evidence="9" id="KW-0442">Lipid degradation</keyword>
<dbReference type="VEuPathDB" id="FungiDB:SPPG_00153"/>
<evidence type="ECO:0000256" key="12">
    <source>
        <dbReference type="ARBA" id="ARBA00023136"/>
    </source>
</evidence>
<keyword evidence="11" id="KW-0443">Lipid metabolism</keyword>
<feature type="compositionally biased region" description="Low complexity" evidence="15">
    <location>
        <begin position="32"/>
        <end position="43"/>
    </location>
</feature>
<keyword evidence="18" id="KW-1185">Reference proteome</keyword>
<evidence type="ECO:0000256" key="1">
    <source>
        <dbReference type="ARBA" id="ARBA00001913"/>
    </source>
</evidence>
<dbReference type="SUPFAM" id="SSF53474">
    <property type="entry name" value="alpha/beta-Hydrolases"/>
    <property type="match status" value="1"/>
</dbReference>
<dbReference type="GO" id="GO:0046872">
    <property type="term" value="F:metal ion binding"/>
    <property type="evidence" value="ECO:0007669"/>
    <property type="project" value="UniProtKB-KW"/>
</dbReference>
<feature type="domain" description="Fungal lipase-type" evidence="16">
    <location>
        <begin position="284"/>
        <end position="411"/>
    </location>
</feature>
<feature type="compositionally biased region" description="Polar residues" evidence="15">
    <location>
        <begin position="613"/>
        <end position="623"/>
    </location>
</feature>
<evidence type="ECO:0000259" key="16">
    <source>
        <dbReference type="Pfam" id="PF01764"/>
    </source>
</evidence>
<accession>A0A0L0HU71</accession>
<dbReference type="InterPro" id="IPR029058">
    <property type="entry name" value="AB_hydrolase_fold"/>
</dbReference>
<evidence type="ECO:0000256" key="3">
    <source>
        <dbReference type="ARBA" id="ARBA00022475"/>
    </source>
</evidence>
<evidence type="ECO:0000256" key="6">
    <source>
        <dbReference type="ARBA" id="ARBA00022723"/>
    </source>
</evidence>
<feature type="region of interest" description="Disordered" evidence="15">
    <location>
        <begin position="1"/>
        <end position="64"/>
    </location>
</feature>
<dbReference type="PANTHER" id="PTHR45792">
    <property type="entry name" value="DIACYLGLYCEROL LIPASE HOMOLOG-RELATED"/>
    <property type="match status" value="1"/>
</dbReference>
<keyword evidence="7" id="KW-0378">Hydrolase</keyword>
<dbReference type="GO" id="GO:0046340">
    <property type="term" value="P:diacylglycerol catabolic process"/>
    <property type="evidence" value="ECO:0007669"/>
    <property type="project" value="TreeGrafter"/>
</dbReference>
<dbReference type="RefSeq" id="XP_016612463.1">
    <property type="nucleotide sequence ID" value="XM_016748486.1"/>
</dbReference>
<dbReference type="eggNOG" id="KOG2088">
    <property type="taxonomic scope" value="Eukaryota"/>
</dbReference>
<sequence>MRANSMISSKRTGGSPLVGSLDTQQLDEADEPSPQKSSSLPQPALNTDPSTSIPPRPTSLPAFLPSHLTRLPTYIDSLPTPPLARPQSLTEQITVSMSTVPQTVSVAAETIVNSQPVVVASQAVVTGVQTVGETVTTGVQNVAEAVKNALPFDVEMFRDVAGLLMTVLSRNAHEVPPLDIGELLLCIGMYCHYQIQKRLDDEVSLDSEDIFKQMPRVTEREPYERFMYCIDFAHAAYDPDVKTILERCPNLRSSDAIIDVVHESSADCPAFFLAVDVNNWKIIIAIRGTASLHDAVIDLKMDCEPFLGGYAHQGMSHLAHKLLERVFPQLVHLRHIHPNFDIIVTGHSLGAGIASLLTLLLTSPPYKEHFPSVRGVCFATPAICTEDLTYRAEQVVDSLVLGYDVVPALSEKNLIWLLRELQKFSKENQHRKLLSEAWHKQMESVYGALEANPRTSFVIRAWESEVVSTVRRSVGSVASAAKETIATVATTAHGTVVQVAEVAGETVVSLQEAGLIPPEPTVLQRCRRRLMQWMTDLKKDIGQTSTLLTVTLTYASRIALRRYTFRFTLVSAAIAAFSQVGYMRWKRHTARKLEIDLGNQATNVEQAPVSESVEATASRSTGSPGDGSAPCDEGEMKVLLTPAMLYYLREWKDGSPQDDVVPSAQTAVADGLESEGQGDDGHSAPQEQQRHVLLRSMPNYFSEITMNARMIDDHLLTSYRRALTGVIWN</sequence>
<protein>
    <recommendedName>
        <fullName evidence="14">sn-1-specific diacylglycerol lipase</fullName>
        <ecNumber evidence="14">3.1.1.116</ecNumber>
    </recommendedName>
</protein>
<evidence type="ECO:0000256" key="13">
    <source>
        <dbReference type="ARBA" id="ARBA00024531"/>
    </source>
</evidence>
<evidence type="ECO:0000256" key="10">
    <source>
        <dbReference type="ARBA" id="ARBA00022989"/>
    </source>
</evidence>
<gene>
    <name evidence="17" type="ORF">SPPG_00153</name>
</gene>
<dbReference type="InterPro" id="IPR002921">
    <property type="entry name" value="Fungal_lipase-type"/>
</dbReference>
<dbReference type="GeneID" id="27683899"/>
<dbReference type="PANTHER" id="PTHR45792:SF8">
    <property type="entry name" value="DIACYLGLYCEROL LIPASE-ALPHA"/>
    <property type="match status" value="1"/>
</dbReference>
<dbReference type="Proteomes" id="UP000053201">
    <property type="component" value="Unassembled WGS sequence"/>
</dbReference>
<comment type="catalytic activity">
    <reaction evidence="13">
        <text>a 1,2-diacyl-sn-glycerol + H2O = a 2-acylglycerol + a fatty acid + H(+)</text>
        <dbReference type="Rhea" id="RHEA:33275"/>
        <dbReference type="ChEBI" id="CHEBI:15377"/>
        <dbReference type="ChEBI" id="CHEBI:15378"/>
        <dbReference type="ChEBI" id="CHEBI:17389"/>
        <dbReference type="ChEBI" id="CHEBI:17815"/>
        <dbReference type="ChEBI" id="CHEBI:28868"/>
        <dbReference type="EC" id="3.1.1.116"/>
    </reaction>
    <physiologicalReaction direction="left-to-right" evidence="13">
        <dbReference type="Rhea" id="RHEA:33276"/>
    </physiologicalReaction>
</comment>
<dbReference type="Pfam" id="PF01764">
    <property type="entry name" value="Lipase_3"/>
    <property type="match status" value="1"/>
</dbReference>
<evidence type="ECO:0000256" key="15">
    <source>
        <dbReference type="SAM" id="MobiDB-lite"/>
    </source>
</evidence>
<comment type="subcellular location">
    <subcellularLocation>
        <location evidence="2">Cell membrane</location>
        <topology evidence="2">Multi-pass membrane protein</topology>
    </subcellularLocation>
</comment>
<dbReference type="Gene3D" id="3.40.50.1820">
    <property type="entry name" value="alpha/beta hydrolase"/>
    <property type="match status" value="1"/>
</dbReference>
<evidence type="ECO:0000313" key="17">
    <source>
        <dbReference type="EMBL" id="KND04424.1"/>
    </source>
</evidence>
<dbReference type="AlphaFoldDB" id="A0A0L0HU71"/>
<keyword evidence="12" id="KW-0472">Membrane</keyword>
<evidence type="ECO:0000256" key="2">
    <source>
        <dbReference type="ARBA" id="ARBA00004651"/>
    </source>
</evidence>
<feature type="compositionally biased region" description="Polar residues" evidence="15">
    <location>
        <begin position="1"/>
        <end position="12"/>
    </location>
</feature>
<keyword evidence="6" id="KW-0479">Metal-binding</keyword>
<evidence type="ECO:0000256" key="7">
    <source>
        <dbReference type="ARBA" id="ARBA00022801"/>
    </source>
</evidence>
<dbReference type="OrthoDB" id="438440at2759"/>
<dbReference type="InterPro" id="IPR052214">
    <property type="entry name" value="DAG_Lipase-Related"/>
</dbReference>
<evidence type="ECO:0000313" key="18">
    <source>
        <dbReference type="Proteomes" id="UP000053201"/>
    </source>
</evidence>
<keyword evidence="5" id="KW-0812">Transmembrane</keyword>
<evidence type="ECO:0000256" key="9">
    <source>
        <dbReference type="ARBA" id="ARBA00022963"/>
    </source>
</evidence>
<reference evidence="17 18" key="1">
    <citation type="submission" date="2009-08" db="EMBL/GenBank/DDBJ databases">
        <title>The Genome Sequence of Spizellomyces punctatus strain DAOM BR117.</title>
        <authorList>
            <consortium name="The Broad Institute Genome Sequencing Platform"/>
            <person name="Russ C."/>
            <person name="Cuomo C."/>
            <person name="Shea T."/>
            <person name="Young S.K."/>
            <person name="Zeng Q."/>
            <person name="Koehrsen M."/>
            <person name="Haas B."/>
            <person name="Borodovsky M."/>
            <person name="Guigo R."/>
            <person name="Alvarado L."/>
            <person name="Berlin A."/>
            <person name="Bochicchio J."/>
            <person name="Borenstein D."/>
            <person name="Chapman S."/>
            <person name="Chen Z."/>
            <person name="Engels R."/>
            <person name="Freedman E."/>
            <person name="Gellesch M."/>
            <person name="Goldberg J."/>
            <person name="Griggs A."/>
            <person name="Gujja S."/>
            <person name="Heiman D."/>
            <person name="Hepburn T."/>
            <person name="Howarth C."/>
            <person name="Jen D."/>
            <person name="Larson L."/>
            <person name="Lewis B."/>
            <person name="Mehta T."/>
            <person name="Park D."/>
            <person name="Pearson M."/>
            <person name="Roberts A."/>
            <person name="Saif S."/>
            <person name="Shenoy N."/>
            <person name="Sisk P."/>
            <person name="Stolte C."/>
            <person name="Sykes S."/>
            <person name="Thomson T."/>
            <person name="Walk T."/>
            <person name="White J."/>
            <person name="Yandava C."/>
            <person name="Burger G."/>
            <person name="Gray M.W."/>
            <person name="Holland P.W.H."/>
            <person name="King N."/>
            <person name="Lang F.B.F."/>
            <person name="Roger A.J."/>
            <person name="Ruiz-Trillo I."/>
            <person name="Lander E."/>
            <person name="Nusbaum C."/>
        </authorList>
    </citation>
    <scope>NUCLEOTIDE SEQUENCE [LARGE SCALE GENOMIC DNA]</scope>
    <source>
        <strain evidence="17 18">DAOM BR117</strain>
    </source>
</reference>
<dbReference type="GO" id="GO:0005886">
    <property type="term" value="C:plasma membrane"/>
    <property type="evidence" value="ECO:0007669"/>
    <property type="project" value="UniProtKB-SubCell"/>
</dbReference>
<evidence type="ECO:0000256" key="4">
    <source>
        <dbReference type="ARBA" id="ARBA00022553"/>
    </source>
</evidence>
<keyword evidence="3" id="KW-1003">Cell membrane</keyword>
<evidence type="ECO:0000256" key="8">
    <source>
        <dbReference type="ARBA" id="ARBA00022837"/>
    </source>
</evidence>
<comment type="cofactor">
    <cofactor evidence="1">
        <name>Ca(2+)</name>
        <dbReference type="ChEBI" id="CHEBI:29108"/>
    </cofactor>
</comment>
<keyword evidence="4" id="KW-0597">Phosphoprotein</keyword>
<dbReference type="CDD" id="cd00519">
    <property type="entry name" value="Lipase_3"/>
    <property type="match status" value="1"/>
</dbReference>